<keyword evidence="4" id="KW-1185">Reference proteome</keyword>
<dbReference type="Proteomes" id="UP000193431">
    <property type="component" value="Chromosome"/>
</dbReference>
<protein>
    <recommendedName>
        <fullName evidence="5">DUF4412 domain-containing protein</fullName>
    </recommendedName>
</protein>
<proteinExistence type="predicted"/>
<gene>
    <name evidence="3" type="ORF">BST97_01555</name>
</gene>
<evidence type="ECO:0000256" key="2">
    <source>
        <dbReference type="SAM" id="SignalP"/>
    </source>
</evidence>
<keyword evidence="2" id="KW-0732">Signal</keyword>
<evidence type="ECO:0008006" key="5">
    <source>
        <dbReference type="Google" id="ProtNLM"/>
    </source>
</evidence>
<dbReference type="STRING" id="331648.BST97_01555"/>
<accession>A0A1W6MGR0</accession>
<evidence type="ECO:0000313" key="4">
    <source>
        <dbReference type="Proteomes" id="UP000193431"/>
    </source>
</evidence>
<evidence type="ECO:0000256" key="1">
    <source>
        <dbReference type="SAM" id="MobiDB-lite"/>
    </source>
</evidence>
<name>A0A1W6MGR0_9FLAO</name>
<reference evidence="3 4" key="1">
    <citation type="submission" date="2016-11" db="EMBL/GenBank/DDBJ databases">
        <title>Trade-off between light-utilization and light-protection in marine flavobacteria.</title>
        <authorList>
            <person name="Kumagai Y."/>
        </authorList>
    </citation>
    <scope>NUCLEOTIDE SEQUENCE [LARGE SCALE GENOMIC DNA]</scope>
    <source>
        <strain evidence="3 4">JCM 13191</strain>
    </source>
</reference>
<dbReference type="AlphaFoldDB" id="A0A1W6MGR0"/>
<feature type="region of interest" description="Disordered" evidence="1">
    <location>
        <begin position="45"/>
        <end position="76"/>
    </location>
</feature>
<feature type="chain" id="PRO_5012009436" description="DUF4412 domain-containing protein" evidence="2">
    <location>
        <begin position="28"/>
        <end position="293"/>
    </location>
</feature>
<feature type="compositionally biased region" description="Basic and acidic residues" evidence="1">
    <location>
        <begin position="45"/>
        <end position="57"/>
    </location>
</feature>
<sequence length="293" mass="32843">MKIKVMNKFKFIGLLSALILSSSIANAQIWKRLQKKVEQKVEQKLEQKAEDQVDRSMDSLMNSKKNNETKTNTPQSMDKMGALLEGMTGKPAVIEDKYLFRFNVVMKLTDFESNEVQYVKQSYSKDAFVTGENNGDQAVLTDIKNNSSIILDFLKGTAQTMNMGWMQGMMEMGNTSETSDGTDNVQVKHTKTGRTKMILGYTTHEYKIEFEGGSLIAWFAPEVDFDYKESLGGLMKMMGQSSATLTSGEGYVMEMTTYDKKGGVTNQMEVVELNEKPRLITMSSFKVSSVAGQ</sequence>
<organism evidence="3 4">
    <name type="scientific">Nonlabens spongiae</name>
    <dbReference type="NCBI Taxonomy" id="331648"/>
    <lineage>
        <taxon>Bacteria</taxon>
        <taxon>Pseudomonadati</taxon>
        <taxon>Bacteroidota</taxon>
        <taxon>Flavobacteriia</taxon>
        <taxon>Flavobacteriales</taxon>
        <taxon>Flavobacteriaceae</taxon>
        <taxon>Nonlabens</taxon>
    </lineage>
</organism>
<dbReference type="EMBL" id="CP019344">
    <property type="protein sequence ID" value="ARN76791.1"/>
    <property type="molecule type" value="Genomic_DNA"/>
</dbReference>
<evidence type="ECO:0000313" key="3">
    <source>
        <dbReference type="EMBL" id="ARN76791.1"/>
    </source>
</evidence>
<feature type="signal peptide" evidence="2">
    <location>
        <begin position="1"/>
        <end position="27"/>
    </location>
</feature>